<name>A0A7R8ZPP4_9CRUS</name>
<evidence type="ECO:0000313" key="1">
    <source>
        <dbReference type="EMBL" id="CAD7232490.1"/>
    </source>
</evidence>
<organism evidence="1">
    <name type="scientific">Cyprideis torosa</name>
    <dbReference type="NCBI Taxonomy" id="163714"/>
    <lineage>
        <taxon>Eukaryota</taxon>
        <taxon>Metazoa</taxon>
        <taxon>Ecdysozoa</taxon>
        <taxon>Arthropoda</taxon>
        <taxon>Crustacea</taxon>
        <taxon>Oligostraca</taxon>
        <taxon>Ostracoda</taxon>
        <taxon>Podocopa</taxon>
        <taxon>Podocopida</taxon>
        <taxon>Cytherocopina</taxon>
        <taxon>Cytheroidea</taxon>
        <taxon>Cytherideidae</taxon>
        <taxon>Cyprideis</taxon>
    </lineage>
</organism>
<accession>A0A7R8ZPP4</accession>
<protein>
    <submittedName>
        <fullName evidence="1">Uncharacterized protein</fullName>
    </submittedName>
</protein>
<reference evidence="1" key="1">
    <citation type="submission" date="2020-11" db="EMBL/GenBank/DDBJ databases">
        <authorList>
            <person name="Tran Van P."/>
        </authorList>
    </citation>
    <scope>NUCLEOTIDE SEQUENCE</scope>
</reference>
<dbReference type="AlphaFoldDB" id="A0A7R8ZPP4"/>
<sequence length="141" mass="16798">MSKRHGGPENLECQLRWRYRPQYEQQVGPFQETSAARKMCPENLKLSSLVPTPHDREILKAYIHYSNRLLNSSWKEILLELFWRENRGREFRQEDRAVISLHLFNTMVFLMTMVILLVLYGSFYGYHKVVQSMGKQYPTEA</sequence>
<proteinExistence type="predicted"/>
<dbReference type="EMBL" id="OB664719">
    <property type="protein sequence ID" value="CAD7232490.1"/>
    <property type="molecule type" value="Genomic_DNA"/>
</dbReference>
<gene>
    <name evidence="1" type="ORF">CTOB1V02_LOCUS10325</name>
</gene>